<dbReference type="PROSITE" id="PS50987">
    <property type="entry name" value="HTH_ARSR_2"/>
    <property type="match status" value="1"/>
</dbReference>
<evidence type="ECO:0000256" key="3">
    <source>
        <dbReference type="ARBA" id="ARBA00023163"/>
    </source>
</evidence>
<reference evidence="6 7" key="3">
    <citation type="submission" date="2020-02" db="EMBL/GenBank/DDBJ databases">
        <title>Sequencing the genomes of 1000 actinobacteria strains.</title>
        <authorList>
            <person name="Klenk H.-P."/>
        </authorList>
    </citation>
    <scope>NUCLEOTIDE SEQUENCE [LARGE SCALE GENOMIC DNA]</scope>
    <source>
        <strain evidence="6 7">DSM 45201</strain>
    </source>
</reference>
<dbReference type="CDD" id="cd00090">
    <property type="entry name" value="HTH_ARSR"/>
    <property type="match status" value="1"/>
</dbReference>
<accession>A0A846M417</accession>
<reference evidence="5" key="1">
    <citation type="journal article" date="2014" name="Int. J. Syst. Evol. Microbiol.">
        <title>Complete genome of a new Firmicutes species belonging to the dominant human colonic microbiota ('Ruminococcus bicirculans') reveals two chromosomes and a selective capacity to utilize plant glucans.</title>
        <authorList>
            <consortium name="NISC Comparative Sequencing Program"/>
            <person name="Wegmann U."/>
            <person name="Louis P."/>
            <person name="Goesmann A."/>
            <person name="Henrissat B."/>
            <person name="Duncan S.H."/>
            <person name="Flint H.J."/>
        </authorList>
    </citation>
    <scope>NUCLEOTIDE SEQUENCE</scope>
    <source>
        <strain evidence="5">CGMCC 4.5581</strain>
    </source>
</reference>
<dbReference type="PANTHER" id="PTHR43132">
    <property type="entry name" value="ARSENICAL RESISTANCE OPERON REPRESSOR ARSR-RELATED"/>
    <property type="match status" value="1"/>
</dbReference>
<organism evidence="6 7">
    <name type="scientific">Modestobacter marinus</name>
    <dbReference type="NCBI Taxonomy" id="477641"/>
    <lineage>
        <taxon>Bacteria</taxon>
        <taxon>Bacillati</taxon>
        <taxon>Actinomycetota</taxon>
        <taxon>Actinomycetes</taxon>
        <taxon>Geodermatophilales</taxon>
        <taxon>Geodermatophilaceae</taxon>
        <taxon>Modestobacter</taxon>
    </lineage>
</organism>
<sequence length="127" mass="13911">MNETADAHPVDQQRIDAARARTPSAADAERMTALLSLLAEPVRTRLLHALDRTESMCAGDLALTLNVTEEQAGYGLQLLHSAGLVERRQSGRVALYRLPDGFPEPLRHHCLRQLVELSRGTTGDGDD</sequence>
<dbReference type="InterPro" id="IPR036388">
    <property type="entry name" value="WH-like_DNA-bd_sf"/>
</dbReference>
<evidence type="ECO:0000256" key="1">
    <source>
        <dbReference type="ARBA" id="ARBA00023015"/>
    </source>
</evidence>
<evidence type="ECO:0000259" key="4">
    <source>
        <dbReference type="PROSITE" id="PS50987"/>
    </source>
</evidence>
<dbReference type="InterPro" id="IPR011991">
    <property type="entry name" value="ArsR-like_HTH"/>
</dbReference>
<keyword evidence="8" id="KW-1185">Reference proteome</keyword>
<dbReference type="EMBL" id="BMMI01000016">
    <property type="protein sequence ID" value="GGL85331.1"/>
    <property type="molecule type" value="Genomic_DNA"/>
</dbReference>
<evidence type="ECO:0000313" key="8">
    <source>
        <dbReference type="Proteomes" id="UP000648663"/>
    </source>
</evidence>
<dbReference type="InterPro" id="IPR051011">
    <property type="entry name" value="Metal_resp_trans_reg"/>
</dbReference>
<evidence type="ECO:0000256" key="2">
    <source>
        <dbReference type="ARBA" id="ARBA00023125"/>
    </source>
</evidence>
<dbReference type="SUPFAM" id="SSF46785">
    <property type="entry name" value="Winged helix' DNA-binding domain"/>
    <property type="match status" value="1"/>
</dbReference>
<dbReference type="PANTHER" id="PTHR43132:SF6">
    <property type="entry name" value="HTH-TYPE TRANSCRIPTIONAL REPRESSOR CZRA"/>
    <property type="match status" value="1"/>
</dbReference>
<comment type="caution">
    <text evidence="6">The sequence shown here is derived from an EMBL/GenBank/DDBJ whole genome shotgun (WGS) entry which is preliminary data.</text>
</comment>
<protein>
    <submittedName>
        <fullName evidence="6">DNA-binding transcriptional ArsR family regulator</fullName>
    </submittedName>
    <submittedName>
        <fullName evidence="5">Transcriptional regulator</fullName>
    </submittedName>
</protein>
<dbReference type="GO" id="GO:0003677">
    <property type="term" value="F:DNA binding"/>
    <property type="evidence" value="ECO:0007669"/>
    <property type="project" value="UniProtKB-KW"/>
</dbReference>
<keyword evidence="3" id="KW-0804">Transcription</keyword>
<dbReference type="GO" id="GO:0003700">
    <property type="term" value="F:DNA-binding transcription factor activity"/>
    <property type="evidence" value="ECO:0007669"/>
    <property type="project" value="InterPro"/>
</dbReference>
<evidence type="ECO:0000313" key="5">
    <source>
        <dbReference type="EMBL" id="GGL85331.1"/>
    </source>
</evidence>
<dbReference type="Proteomes" id="UP000648663">
    <property type="component" value="Unassembled WGS sequence"/>
</dbReference>
<feature type="domain" description="HTH arsR-type" evidence="4">
    <location>
        <begin position="23"/>
        <end position="118"/>
    </location>
</feature>
<proteinExistence type="predicted"/>
<dbReference type="Gene3D" id="1.10.10.10">
    <property type="entry name" value="Winged helix-like DNA-binding domain superfamily/Winged helix DNA-binding domain"/>
    <property type="match status" value="1"/>
</dbReference>
<reference evidence="8" key="2">
    <citation type="journal article" date="2019" name="Int. J. Syst. Evol. Microbiol.">
        <title>The Global Catalogue of Microorganisms (GCM) 10K type strain sequencing project: providing services to taxonomists for standard genome sequencing and annotation.</title>
        <authorList>
            <consortium name="The Broad Institute Genomics Platform"/>
            <consortium name="The Broad Institute Genome Sequencing Center for Infectious Disease"/>
            <person name="Wu L."/>
            <person name="Ma J."/>
        </authorList>
    </citation>
    <scope>NUCLEOTIDE SEQUENCE [LARGE SCALE GENOMIC DNA]</scope>
    <source>
        <strain evidence="8">CGMCC 4.5581</strain>
    </source>
</reference>
<name>A0A846M417_9ACTN</name>
<dbReference type="SMART" id="SM00418">
    <property type="entry name" value="HTH_ARSR"/>
    <property type="match status" value="1"/>
</dbReference>
<dbReference type="AlphaFoldDB" id="A0A846M417"/>
<dbReference type="EMBL" id="JAAMPA010000002">
    <property type="protein sequence ID" value="NIH69240.1"/>
    <property type="molecule type" value="Genomic_DNA"/>
</dbReference>
<dbReference type="RefSeq" id="WP_166756788.1">
    <property type="nucleotide sequence ID" value="NZ_BAABJU010000022.1"/>
</dbReference>
<gene>
    <name evidence="5" type="primary">arsR</name>
    <name evidence="6" type="ORF">FB380_003728</name>
    <name evidence="5" type="ORF">GCM10011589_47190</name>
</gene>
<dbReference type="InterPro" id="IPR036390">
    <property type="entry name" value="WH_DNA-bd_sf"/>
</dbReference>
<evidence type="ECO:0000313" key="7">
    <source>
        <dbReference type="Proteomes" id="UP000552836"/>
    </source>
</evidence>
<dbReference type="InterPro" id="IPR001845">
    <property type="entry name" value="HTH_ArsR_DNA-bd_dom"/>
</dbReference>
<keyword evidence="1" id="KW-0805">Transcription regulation</keyword>
<dbReference type="PRINTS" id="PR00778">
    <property type="entry name" value="HTHARSR"/>
</dbReference>
<dbReference type="Proteomes" id="UP000552836">
    <property type="component" value="Unassembled WGS sequence"/>
</dbReference>
<evidence type="ECO:0000313" key="6">
    <source>
        <dbReference type="EMBL" id="NIH69240.1"/>
    </source>
</evidence>
<reference evidence="5" key="4">
    <citation type="submission" date="2024-05" db="EMBL/GenBank/DDBJ databases">
        <authorList>
            <person name="Sun Q."/>
            <person name="Zhou Y."/>
        </authorList>
    </citation>
    <scope>NUCLEOTIDE SEQUENCE</scope>
    <source>
        <strain evidence="5">CGMCC 4.5581</strain>
    </source>
</reference>
<keyword evidence="2 6" id="KW-0238">DNA-binding</keyword>